<evidence type="ECO:0000256" key="1">
    <source>
        <dbReference type="SAM" id="MobiDB-lite"/>
    </source>
</evidence>
<dbReference type="InterPro" id="IPR043502">
    <property type="entry name" value="DNA/RNA_pol_sf"/>
</dbReference>
<dbReference type="PANTHER" id="PTHR37984:SF5">
    <property type="entry name" value="PROTEIN NYNRIN-LIKE"/>
    <property type="match status" value="1"/>
</dbReference>
<dbReference type="GO" id="GO:0042575">
    <property type="term" value="C:DNA polymerase complex"/>
    <property type="evidence" value="ECO:0007669"/>
    <property type="project" value="UniProtKB-ARBA"/>
</dbReference>
<gene>
    <name evidence="3" type="primary">TY3B-G</name>
    <name evidence="3" type="ORF">T03_6933</name>
</gene>
<proteinExistence type="predicted"/>
<feature type="domain" description="Integrase catalytic" evidence="2">
    <location>
        <begin position="487"/>
        <end position="659"/>
    </location>
</feature>
<dbReference type="OMA" id="GDCISHV"/>
<dbReference type="Pfam" id="PF22938">
    <property type="entry name" value="Integrase_p58_C"/>
    <property type="match status" value="1"/>
</dbReference>
<feature type="region of interest" description="Disordered" evidence="1">
    <location>
        <begin position="1"/>
        <end position="25"/>
    </location>
</feature>
<dbReference type="GO" id="GO:0015074">
    <property type="term" value="P:DNA integration"/>
    <property type="evidence" value="ECO:0007669"/>
    <property type="project" value="InterPro"/>
</dbReference>
<name>A0A0V1DC98_TRIBR</name>
<feature type="compositionally biased region" description="Gly residues" evidence="1">
    <location>
        <begin position="1"/>
        <end position="16"/>
    </location>
</feature>
<feature type="region of interest" description="Disordered" evidence="1">
    <location>
        <begin position="215"/>
        <end position="241"/>
    </location>
</feature>
<dbReference type="SUPFAM" id="SSF53098">
    <property type="entry name" value="Ribonuclease H-like"/>
    <property type="match status" value="1"/>
</dbReference>
<dbReference type="CDD" id="cd01647">
    <property type="entry name" value="RT_LTR"/>
    <property type="match status" value="1"/>
</dbReference>
<dbReference type="Pfam" id="PF00078">
    <property type="entry name" value="RVT_1"/>
    <property type="match status" value="1"/>
</dbReference>
<dbReference type="STRING" id="45882.A0A0V1DC98"/>
<protein>
    <submittedName>
        <fullName evidence="3">Transposon Ty3-G Gag-Pol polyprotein</fullName>
    </submittedName>
</protein>
<dbReference type="Gene3D" id="3.30.70.270">
    <property type="match status" value="2"/>
</dbReference>
<dbReference type="InterPro" id="IPR012337">
    <property type="entry name" value="RNaseH-like_sf"/>
</dbReference>
<evidence type="ECO:0000313" key="3">
    <source>
        <dbReference type="EMBL" id="KRY59198.1"/>
    </source>
</evidence>
<dbReference type="GO" id="GO:0003676">
    <property type="term" value="F:nucleic acid binding"/>
    <property type="evidence" value="ECO:0007669"/>
    <property type="project" value="InterPro"/>
</dbReference>
<dbReference type="InterPro" id="IPR050951">
    <property type="entry name" value="Retrovirus_Pol_polyprotein"/>
</dbReference>
<sequence length="813" mass="89647">MMDGSKGVGFDEGAGTDGPDDWTRARVDRAECSARTDLGRTSYVQHRIETRGAHLMKLSPRRLPQAQREVVDQLFREMLHAGVIEPASGSWSLRVVLVRKKDGTLRFCVDHRRLNAVTRVDAQPIPRIDDTLDALAGVKWFSTLDLASGYWQVEVAESREKTAFSTPLGLFQFLVMPFRLCNALATFQRLMEKALRGLTGGAFGALGKGAVPPAVRGTEDQASKHGVGTDPEKTAAVQERPTPQCLREVRGFLGLASYYRRFVRNFAGVANPLQALIKKACAGQFPDPMPPTFRPHFPGGCGCQRRRHQGSVVSARGAGPTGGGRVRQPLALTGGAELLRDAEGVAGPSLVHSPLPAIPLWDRLPAGWKNWLSSTLRWSIVPGRGTRTRMRCPVALADSAGLVMTPQMSTWQLWRYSQPAPLDAGRRKTRSSCRWQPLDEETMEPAQQDSPAGGDCISHVVAGHPEVEHPGNLYGHPQLTDGGPFRRSKNPGESAPALLLPPAAGRRGRLVLNVSDVRRSRDPKSEIASPHTAAAVAGGVPLPNAEARKVAAALVNGVFCRYGAPETLHYDQCRNFEYELVKEVCHLFGVTKTRATAYHPQSDGLVERMNRTLLDMLAKASIDHPEDWFVHLDWVLLAYRTSVHCTTGATPSRVLFGRELRLPVDLMYGVPTDTKHLRRDLERVYEVIRKKAGREQRRQKAWKDRKAYGPVYESGDQRKLDWNTYRVEKIGGGREQMVVHFDRLKPTTALIKEKEPEGDNGRGERRGDQPGSKISYGTQKVSTGRALHEGESGVAHADRAINSISPENEAEES</sequence>
<dbReference type="Gene3D" id="3.30.420.10">
    <property type="entry name" value="Ribonuclease H-like superfamily/Ribonuclease H"/>
    <property type="match status" value="1"/>
</dbReference>
<dbReference type="PROSITE" id="PS50994">
    <property type="entry name" value="INTEGRASE"/>
    <property type="match status" value="1"/>
</dbReference>
<dbReference type="Proteomes" id="UP000054653">
    <property type="component" value="Unassembled WGS sequence"/>
</dbReference>
<evidence type="ECO:0000313" key="4">
    <source>
        <dbReference type="Proteomes" id="UP000054653"/>
    </source>
</evidence>
<feature type="compositionally biased region" description="Basic and acidic residues" evidence="1">
    <location>
        <begin position="748"/>
        <end position="768"/>
    </location>
</feature>
<dbReference type="SUPFAM" id="SSF56672">
    <property type="entry name" value="DNA/RNA polymerases"/>
    <property type="match status" value="1"/>
</dbReference>
<dbReference type="InterPro" id="IPR000477">
    <property type="entry name" value="RT_dom"/>
</dbReference>
<dbReference type="AlphaFoldDB" id="A0A0V1DC98"/>
<organism evidence="3 4">
    <name type="scientific">Trichinella britovi</name>
    <name type="common">Parasitic roundworm</name>
    <dbReference type="NCBI Taxonomy" id="45882"/>
    <lineage>
        <taxon>Eukaryota</taxon>
        <taxon>Metazoa</taxon>
        <taxon>Ecdysozoa</taxon>
        <taxon>Nematoda</taxon>
        <taxon>Enoplea</taxon>
        <taxon>Dorylaimia</taxon>
        <taxon>Trichinellida</taxon>
        <taxon>Trichinellidae</taxon>
        <taxon>Trichinella</taxon>
    </lineage>
</organism>
<reference evidence="3 4" key="1">
    <citation type="submission" date="2015-01" db="EMBL/GenBank/DDBJ databases">
        <title>Evolution of Trichinella species and genotypes.</title>
        <authorList>
            <person name="Korhonen P.K."/>
            <person name="Edoardo P."/>
            <person name="Giuseppe L.R."/>
            <person name="Gasser R.B."/>
        </authorList>
    </citation>
    <scope>NUCLEOTIDE SEQUENCE [LARGE SCALE GENOMIC DNA]</scope>
    <source>
        <strain evidence="3">ISS120</strain>
    </source>
</reference>
<dbReference type="InterPro" id="IPR054465">
    <property type="entry name" value="Integrase_p58-like_C"/>
</dbReference>
<evidence type="ECO:0000259" key="2">
    <source>
        <dbReference type="PROSITE" id="PS50994"/>
    </source>
</evidence>
<dbReference type="PANTHER" id="PTHR37984">
    <property type="entry name" value="PROTEIN CBG26694"/>
    <property type="match status" value="1"/>
</dbReference>
<feature type="compositionally biased region" description="Basic and acidic residues" evidence="1">
    <location>
        <begin position="786"/>
        <end position="799"/>
    </location>
</feature>
<dbReference type="InterPro" id="IPR036397">
    <property type="entry name" value="RNaseH_sf"/>
</dbReference>
<dbReference type="Gene3D" id="3.10.10.10">
    <property type="entry name" value="HIV Type 1 Reverse Transcriptase, subunit A, domain 1"/>
    <property type="match status" value="1"/>
</dbReference>
<comment type="caution">
    <text evidence="3">The sequence shown here is derived from an EMBL/GenBank/DDBJ whole genome shotgun (WGS) entry which is preliminary data.</text>
</comment>
<dbReference type="InterPro" id="IPR043128">
    <property type="entry name" value="Rev_trsase/Diguanyl_cyclase"/>
</dbReference>
<feature type="region of interest" description="Disordered" evidence="1">
    <location>
        <begin position="748"/>
        <end position="813"/>
    </location>
</feature>
<dbReference type="InterPro" id="IPR001584">
    <property type="entry name" value="Integrase_cat-core"/>
</dbReference>
<accession>A0A0V1DC98</accession>
<dbReference type="EMBL" id="JYDI01000014">
    <property type="protein sequence ID" value="KRY59198.1"/>
    <property type="molecule type" value="Genomic_DNA"/>
</dbReference>
<keyword evidence="4" id="KW-1185">Reference proteome</keyword>